<dbReference type="PANTHER" id="PTHR32141">
    <property type="match status" value="1"/>
</dbReference>
<feature type="domain" description="F-box" evidence="1">
    <location>
        <begin position="67"/>
        <end position="101"/>
    </location>
</feature>
<sequence length="495" mass="55019">MEYDLSRCPLFARLHKVAAELLRNKDAVRQLFHRAYVPTHHALPDSLVSTAPCLFALLPHDDIDRVSRLPDALLHNISRLPAKDAVRTAALSRRWRGVWRSGPLILVDSGLFPATSAMYSVLTHPRPFRCVHLTSCNMDEFHALLMGWLQILADKGVQDLVLVNHRWPFVVALPATLLGVATLTRLYLGPWMFPDTAGLPSATCFRNLCELVHCNVIMESRDLDFVLDRSPVLETLCVKGNLLRLCLRLVSQSLRCVQIIGCFLEEIFVVDVPRLERLTQSEGFTPNGNFTKVKIGHAPKLQLLGYLELDQRHVLEVGNSIIKAGSRVSPSTMVPGVGILALEVCFGVRNDAKMVPGVLICFPNMETLHIKPINPHQSSGKLNLKSWHESGTIECIRSRIKLLVFHDFQGGRGELAFLKFFFESALVMQEVENVFDAASSSFEEVESKLESLGSMKRASETSIALVAASSGHHGGDIWSFKIGSGFPPADPFVNY</sequence>
<dbReference type="InterPro" id="IPR053781">
    <property type="entry name" value="F-box_AtFBL13-like"/>
</dbReference>
<evidence type="ECO:0000259" key="1">
    <source>
        <dbReference type="Pfam" id="PF00646"/>
    </source>
</evidence>
<proteinExistence type="predicted"/>
<dbReference type="InterPro" id="IPR006566">
    <property type="entry name" value="FBD"/>
</dbReference>
<feature type="domain" description="F-box/LRR-repeat protein 15/At3g58940/PEG3-like LRR" evidence="3">
    <location>
        <begin position="146"/>
        <end position="370"/>
    </location>
</feature>
<dbReference type="Gramene" id="TraesCS4A03G0175900.1">
    <property type="protein sequence ID" value="TraesCS4A03G0175900.1.CDS"/>
    <property type="gene ID" value="TraesCS4A03G0175900"/>
</dbReference>
<reference evidence="4" key="2">
    <citation type="submission" date="2018-10" db="UniProtKB">
        <authorList>
            <consortium name="EnsemblPlants"/>
        </authorList>
    </citation>
    <scope>IDENTIFICATION</scope>
</reference>
<dbReference type="InterPro" id="IPR055411">
    <property type="entry name" value="LRR_FXL15/At3g58940/PEG3-like"/>
</dbReference>
<dbReference type="Pfam" id="PF24758">
    <property type="entry name" value="LRR_At5g56370"/>
    <property type="match status" value="1"/>
</dbReference>
<dbReference type="CDD" id="cd22160">
    <property type="entry name" value="F-box_AtFBL13-like"/>
    <property type="match status" value="1"/>
</dbReference>
<dbReference type="SUPFAM" id="SSF81383">
    <property type="entry name" value="F-box domain"/>
    <property type="match status" value="1"/>
</dbReference>
<dbReference type="Pfam" id="PF08387">
    <property type="entry name" value="FBD"/>
    <property type="match status" value="1"/>
</dbReference>
<dbReference type="Gramene" id="TraesCS4A02G086200.1">
    <property type="protein sequence ID" value="TraesCS4A02G086200.1"/>
    <property type="gene ID" value="TraesCS4A02G086200"/>
</dbReference>
<reference evidence="4" key="1">
    <citation type="submission" date="2018-08" db="EMBL/GenBank/DDBJ databases">
        <authorList>
            <person name="Rossello M."/>
        </authorList>
    </citation>
    <scope>NUCLEOTIDE SEQUENCE [LARGE SCALE GENOMIC DNA]</scope>
    <source>
        <strain evidence="4">cv. Chinese Spring</strain>
    </source>
</reference>
<name>A0A3B6HQ36_WHEAT</name>
<organism evidence="4">
    <name type="scientific">Triticum aestivum</name>
    <name type="common">Wheat</name>
    <dbReference type="NCBI Taxonomy" id="4565"/>
    <lineage>
        <taxon>Eukaryota</taxon>
        <taxon>Viridiplantae</taxon>
        <taxon>Streptophyta</taxon>
        <taxon>Embryophyta</taxon>
        <taxon>Tracheophyta</taxon>
        <taxon>Spermatophyta</taxon>
        <taxon>Magnoliopsida</taxon>
        <taxon>Liliopsida</taxon>
        <taxon>Poales</taxon>
        <taxon>Poaceae</taxon>
        <taxon>BOP clade</taxon>
        <taxon>Pooideae</taxon>
        <taxon>Triticodae</taxon>
        <taxon>Triticeae</taxon>
        <taxon>Triticinae</taxon>
        <taxon>Triticum</taxon>
    </lineage>
</organism>
<evidence type="ECO:0000313" key="5">
    <source>
        <dbReference type="Proteomes" id="UP000019116"/>
    </source>
</evidence>
<dbReference type="EnsemblPlants" id="TraesCS4A02G086200.1">
    <property type="protein sequence ID" value="TraesCS4A02G086200.1"/>
    <property type="gene ID" value="TraesCS4A02G086200"/>
</dbReference>
<protein>
    <submittedName>
        <fullName evidence="4">Uncharacterized protein</fullName>
    </submittedName>
</protein>
<accession>A0A3B6HQ36</accession>
<evidence type="ECO:0000259" key="2">
    <source>
        <dbReference type="Pfam" id="PF08387"/>
    </source>
</evidence>
<evidence type="ECO:0000259" key="3">
    <source>
        <dbReference type="Pfam" id="PF24758"/>
    </source>
</evidence>
<feature type="domain" description="FBD" evidence="2">
    <location>
        <begin position="389"/>
        <end position="431"/>
    </location>
</feature>
<dbReference type="PANTHER" id="PTHR32141:SF149">
    <property type="entry name" value="OS01G0596100 PROTEIN"/>
    <property type="match status" value="1"/>
</dbReference>
<dbReference type="InterPro" id="IPR055302">
    <property type="entry name" value="F-box_dom-containing"/>
</dbReference>
<dbReference type="STRING" id="4565.A0A3B6HQ36"/>
<evidence type="ECO:0000313" key="4">
    <source>
        <dbReference type="EnsemblPlants" id="TraesCS4A02G086200.1"/>
    </source>
</evidence>
<dbReference type="OMA" id="HALLMGW"/>
<keyword evidence="5" id="KW-1185">Reference proteome</keyword>
<dbReference type="AlphaFoldDB" id="A0A3B6HQ36"/>
<dbReference type="OrthoDB" id="666837at2759"/>
<dbReference type="Pfam" id="PF00646">
    <property type="entry name" value="F-box"/>
    <property type="match status" value="1"/>
</dbReference>
<dbReference type="Proteomes" id="UP000019116">
    <property type="component" value="Chromosome 4A"/>
</dbReference>
<dbReference type="InterPro" id="IPR036047">
    <property type="entry name" value="F-box-like_dom_sf"/>
</dbReference>
<dbReference type="InterPro" id="IPR001810">
    <property type="entry name" value="F-box_dom"/>
</dbReference>